<evidence type="ECO:0000313" key="2">
    <source>
        <dbReference type="Proteomes" id="UP000467841"/>
    </source>
</evidence>
<dbReference type="EMBL" id="CACVBM020000410">
    <property type="protein sequence ID" value="CAA7018690.1"/>
    <property type="molecule type" value="Genomic_DNA"/>
</dbReference>
<keyword evidence="2" id="KW-1185">Reference proteome</keyword>
<organism evidence="1 2">
    <name type="scientific">Microthlaspi erraticum</name>
    <dbReference type="NCBI Taxonomy" id="1685480"/>
    <lineage>
        <taxon>Eukaryota</taxon>
        <taxon>Viridiplantae</taxon>
        <taxon>Streptophyta</taxon>
        <taxon>Embryophyta</taxon>
        <taxon>Tracheophyta</taxon>
        <taxon>Spermatophyta</taxon>
        <taxon>Magnoliopsida</taxon>
        <taxon>eudicotyledons</taxon>
        <taxon>Gunneridae</taxon>
        <taxon>Pentapetalae</taxon>
        <taxon>rosids</taxon>
        <taxon>malvids</taxon>
        <taxon>Brassicales</taxon>
        <taxon>Brassicaceae</taxon>
        <taxon>Coluteocarpeae</taxon>
        <taxon>Microthlaspi</taxon>
    </lineage>
</organism>
<evidence type="ECO:0000313" key="1">
    <source>
        <dbReference type="EMBL" id="CAA7018690.1"/>
    </source>
</evidence>
<proteinExistence type="predicted"/>
<evidence type="ECO:0008006" key="3">
    <source>
        <dbReference type="Google" id="ProtNLM"/>
    </source>
</evidence>
<comment type="caution">
    <text evidence="1">The sequence shown here is derived from an EMBL/GenBank/DDBJ whole genome shotgun (WGS) entry which is preliminary data.</text>
</comment>
<name>A0A6D2HPV8_9BRAS</name>
<protein>
    <recommendedName>
        <fullName evidence="3">Reverse transcriptase zinc-binding domain-containing protein</fullName>
    </recommendedName>
</protein>
<dbReference type="OrthoDB" id="1110222at2759"/>
<accession>A0A6D2HPV8</accession>
<gene>
    <name evidence="1" type="ORF">MERR_LOCUS5925</name>
</gene>
<sequence length="146" mass="16505">MKSIKSCCCIPDFDKRKGAAQEGWNLPPPRSEIALHTTITIDGLWRASNAVVSLLNRPGMLYGRGHAAEQRWAKAVWFTRAPAILRKLVAHATVFHLWKQSNNILHNKCSIPPSTLFGILDKDIKNIISSRRHGKGFESIMQLWLH</sequence>
<dbReference type="Proteomes" id="UP000467841">
    <property type="component" value="Unassembled WGS sequence"/>
</dbReference>
<reference evidence="1" key="1">
    <citation type="submission" date="2020-01" db="EMBL/GenBank/DDBJ databases">
        <authorList>
            <person name="Mishra B."/>
        </authorList>
    </citation>
    <scope>NUCLEOTIDE SEQUENCE [LARGE SCALE GENOMIC DNA]</scope>
</reference>
<dbReference type="AlphaFoldDB" id="A0A6D2HPV8"/>